<name>A0A9Q9JCP8_RAOOR</name>
<dbReference type="EMBL" id="CP104450">
    <property type="protein sequence ID" value="UXE36247.1"/>
    <property type="molecule type" value="Genomic_DNA"/>
</dbReference>
<keyword evidence="1" id="KW-1133">Transmembrane helix</keyword>
<proteinExistence type="predicted"/>
<sequence>MPDFSLIFFGAILLSFLVYVIRSIMKSHNKKETIFGILMWIILAFSIAYISFSDNAVEAFLYLSSISVILFFTVVILSTLIDFILIKTCIARALKKIHSPKKLDIHDIFKLKKSIFYSNKAWYIAYSTINGFTLIGINKFKDKPHSNKLFNMKALSGENYRTDSIAPFQEEEMGKVSFICPLKEFYDAGKANRKIVYDYLLKLKNEKF</sequence>
<feature type="transmembrane region" description="Helical" evidence="1">
    <location>
        <begin position="59"/>
        <end position="86"/>
    </location>
</feature>
<dbReference type="Proteomes" id="UP001064206">
    <property type="component" value="Chromosome"/>
</dbReference>
<dbReference type="RefSeq" id="WP_260990182.1">
    <property type="nucleotide sequence ID" value="NZ_CP104450.1"/>
</dbReference>
<dbReference type="AlphaFoldDB" id="A0A9Q9JCP8"/>
<accession>A0A9Q9JCP8</accession>
<keyword evidence="1" id="KW-0472">Membrane</keyword>
<feature type="transmembrane region" description="Helical" evidence="1">
    <location>
        <begin position="34"/>
        <end position="53"/>
    </location>
</feature>
<feature type="transmembrane region" description="Helical" evidence="1">
    <location>
        <begin position="6"/>
        <end position="22"/>
    </location>
</feature>
<protein>
    <submittedName>
        <fullName evidence="2">Uncharacterized protein</fullName>
    </submittedName>
</protein>
<reference evidence="2" key="1">
    <citation type="submission" date="2022-09" db="EMBL/GenBank/DDBJ databases">
        <title>Multidrug resistance Raoultella ornithinolytica Strain MQB_Silv_108.</title>
        <authorList>
            <person name="Quintela-Baluja M."/>
        </authorList>
    </citation>
    <scope>NUCLEOTIDE SEQUENCE</scope>
    <source>
        <strain evidence="2">MQB_Silv_108</strain>
    </source>
</reference>
<keyword evidence="1" id="KW-0812">Transmembrane</keyword>
<evidence type="ECO:0000256" key="1">
    <source>
        <dbReference type="SAM" id="Phobius"/>
    </source>
</evidence>
<organism evidence="2 3">
    <name type="scientific">Raoultella ornithinolytica</name>
    <name type="common">Klebsiella ornithinolytica</name>
    <dbReference type="NCBI Taxonomy" id="54291"/>
    <lineage>
        <taxon>Bacteria</taxon>
        <taxon>Pseudomonadati</taxon>
        <taxon>Pseudomonadota</taxon>
        <taxon>Gammaproteobacteria</taxon>
        <taxon>Enterobacterales</taxon>
        <taxon>Enterobacteriaceae</taxon>
        <taxon>Klebsiella/Raoultella group</taxon>
        <taxon>Raoultella</taxon>
    </lineage>
</organism>
<evidence type="ECO:0000313" key="3">
    <source>
        <dbReference type="Proteomes" id="UP001064206"/>
    </source>
</evidence>
<evidence type="ECO:0000313" key="2">
    <source>
        <dbReference type="EMBL" id="UXE36247.1"/>
    </source>
</evidence>
<gene>
    <name evidence="2" type="ORF">N2J37_16985</name>
</gene>